<comment type="caution">
    <text evidence="8">The sequence shown here is derived from an EMBL/GenBank/DDBJ whole genome shotgun (WGS) entry which is preliminary data.</text>
</comment>
<keyword evidence="5" id="KW-0560">Oxidoreductase</keyword>
<keyword evidence="9" id="KW-1185">Reference proteome</keyword>
<dbReference type="Proteomes" id="UP000766486">
    <property type="component" value="Unassembled WGS sequence"/>
</dbReference>
<dbReference type="InterPro" id="IPR036318">
    <property type="entry name" value="FAD-bd_PCMH-like_sf"/>
</dbReference>
<organism evidence="8 9">
    <name type="scientific">Bionectria ochroleuca</name>
    <name type="common">Gliocladium roseum</name>
    <dbReference type="NCBI Taxonomy" id="29856"/>
    <lineage>
        <taxon>Eukaryota</taxon>
        <taxon>Fungi</taxon>
        <taxon>Dikarya</taxon>
        <taxon>Ascomycota</taxon>
        <taxon>Pezizomycotina</taxon>
        <taxon>Sordariomycetes</taxon>
        <taxon>Hypocreomycetidae</taxon>
        <taxon>Hypocreales</taxon>
        <taxon>Bionectriaceae</taxon>
        <taxon>Clonostachys</taxon>
    </lineage>
</organism>
<dbReference type="InterPro" id="IPR016164">
    <property type="entry name" value="FAD-linked_Oxase-like_C"/>
</dbReference>
<feature type="signal peptide" evidence="6">
    <location>
        <begin position="1"/>
        <end position="20"/>
    </location>
</feature>
<evidence type="ECO:0000313" key="9">
    <source>
        <dbReference type="Proteomes" id="UP000766486"/>
    </source>
</evidence>
<dbReference type="Gene3D" id="3.40.462.20">
    <property type="match status" value="1"/>
</dbReference>
<dbReference type="InterPro" id="IPR016167">
    <property type="entry name" value="FAD-bd_PCMH_sub1"/>
</dbReference>
<keyword evidence="6" id="KW-0732">Signal</keyword>
<evidence type="ECO:0000256" key="6">
    <source>
        <dbReference type="SAM" id="SignalP"/>
    </source>
</evidence>
<protein>
    <recommendedName>
        <fullName evidence="7">FAD-binding PCMH-type domain-containing protein</fullName>
    </recommendedName>
</protein>
<dbReference type="PANTHER" id="PTHR42973:SF39">
    <property type="entry name" value="FAD-BINDING PCMH-TYPE DOMAIN-CONTAINING PROTEIN"/>
    <property type="match status" value="1"/>
</dbReference>
<evidence type="ECO:0000259" key="7">
    <source>
        <dbReference type="PROSITE" id="PS51387"/>
    </source>
</evidence>
<dbReference type="InterPro" id="IPR012951">
    <property type="entry name" value="BBE"/>
</dbReference>
<evidence type="ECO:0000313" key="8">
    <source>
        <dbReference type="EMBL" id="VUC28050.1"/>
    </source>
</evidence>
<dbReference type="Pfam" id="PF01565">
    <property type="entry name" value="FAD_binding_4"/>
    <property type="match status" value="1"/>
</dbReference>
<sequence length="473" mass="52235">MRFVAHLIGMSLSLSQLTDAQKSNGTLDVVGDLESLLSEKASVSTNITDAHRWSEYNNPSPGYIVNVAEELDVAKTVRYCNENNMQFLAQAGGNGWATTFHLTERDIIINLRGLNSVVMHPSGDRITVGGGASNQEWGQVAYENGRQVLSGGCNCVGVTGLALGGGVSRWMNLYGMPVDNVISANVVTASGDLVEASATSNSDLFWAILGAGPNFGIVTSLVTKAHPLIDEGSAWAGELIFSGDKLEAVVEAMNNLNITENMVVLWGFSYREEPVITAQILYMPGDADAGREAFKPLYDIGPDQETVELTSYPHLNDDTDGLCEDGGRKPGWFTGLRTFDYPTFQTMYNEFSEFVINTGLDGTTILIECYSNYVLREIGSSGASYAHRDINYYAWILFGYEYAAWDQEVEVFGSRVRDLWRASSGFDTQRTYINFAHGDESLEEIYGESLPRLRELKQKWDPEHVFNQWFPIV</sequence>
<dbReference type="EMBL" id="CABFNS010000780">
    <property type="protein sequence ID" value="VUC28050.1"/>
    <property type="molecule type" value="Genomic_DNA"/>
</dbReference>
<proteinExistence type="inferred from homology"/>
<dbReference type="PANTHER" id="PTHR42973">
    <property type="entry name" value="BINDING OXIDOREDUCTASE, PUTATIVE (AFU_ORTHOLOGUE AFUA_1G17690)-RELATED"/>
    <property type="match status" value="1"/>
</dbReference>
<gene>
    <name evidence="8" type="ORF">CLO192961_LOCUS225213</name>
</gene>
<dbReference type="SUPFAM" id="SSF55103">
    <property type="entry name" value="FAD-linked oxidases, C-terminal domain"/>
    <property type="match status" value="1"/>
</dbReference>
<dbReference type="PROSITE" id="PS51387">
    <property type="entry name" value="FAD_PCMH"/>
    <property type="match status" value="1"/>
</dbReference>
<dbReference type="InterPro" id="IPR006094">
    <property type="entry name" value="Oxid_FAD_bind_N"/>
</dbReference>
<reference evidence="8 9" key="1">
    <citation type="submission" date="2019-06" db="EMBL/GenBank/DDBJ databases">
        <authorList>
            <person name="Broberg M."/>
        </authorList>
    </citation>
    <scope>NUCLEOTIDE SEQUENCE [LARGE SCALE GENOMIC DNA]</scope>
</reference>
<keyword evidence="4" id="KW-0274">FAD</keyword>
<evidence type="ECO:0000256" key="3">
    <source>
        <dbReference type="ARBA" id="ARBA00022630"/>
    </source>
</evidence>
<evidence type="ECO:0000256" key="4">
    <source>
        <dbReference type="ARBA" id="ARBA00022827"/>
    </source>
</evidence>
<dbReference type="Pfam" id="PF08031">
    <property type="entry name" value="BBE"/>
    <property type="match status" value="1"/>
</dbReference>
<evidence type="ECO:0000256" key="5">
    <source>
        <dbReference type="ARBA" id="ARBA00023002"/>
    </source>
</evidence>
<feature type="domain" description="FAD-binding PCMH-type" evidence="7">
    <location>
        <begin position="56"/>
        <end position="228"/>
    </location>
</feature>
<comment type="cofactor">
    <cofactor evidence="1">
        <name>FAD</name>
        <dbReference type="ChEBI" id="CHEBI:57692"/>
    </cofactor>
</comment>
<accession>A0ABY6UAB6</accession>
<dbReference type="SUPFAM" id="SSF56176">
    <property type="entry name" value="FAD-binding/transporter-associated domain-like"/>
    <property type="match status" value="1"/>
</dbReference>
<name>A0ABY6UAB6_BIOOC</name>
<feature type="chain" id="PRO_5046292415" description="FAD-binding PCMH-type domain-containing protein" evidence="6">
    <location>
        <begin position="21"/>
        <end position="473"/>
    </location>
</feature>
<dbReference type="Gene3D" id="3.30.43.10">
    <property type="entry name" value="Uridine Diphospho-n-acetylenolpyruvylglucosamine Reductase, domain 2"/>
    <property type="match status" value="1"/>
</dbReference>
<dbReference type="InterPro" id="IPR016169">
    <property type="entry name" value="FAD-bd_PCMH_sub2"/>
</dbReference>
<comment type="similarity">
    <text evidence="2">Belongs to the oxygen-dependent FAD-linked oxidoreductase family.</text>
</comment>
<dbReference type="InterPro" id="IPR050416">
    <property type="entry name" value="FAD-linked_Oxidoreductase"/>
</dbReference>
<dbReference type="Gene3D" id="3.30.465.10">
    <property type="match status" value="1"/>
</dbReference>
<evidence type="ECO:0000256" key="2">
    <source>
        <dbReference type="ARBA" id="ARBA00005466"/>
    </source>
</evidence>
<evidence type="ECO:0000256" key="1">
    <source>
        <dbReference type="ARBA" id="ARBA00001974"/>
    </source>
</evidence>
<keyword evidence="3" id="KW-0285">Flavoprotein</keyword>
<dbReference type="InterPro" id="IPR016166">
    <property type="entry name" value="FAD-bd_PCMH"/>
</dbReference>